<evidence type="ECO:0000256" key="6">
    <source>
        <dbReference type="ARBA" id="ARBA00023012"/>
    </source>
</evidence>
<evidence type="ECO:0000313" key="10">
    <source>
        <dbReference type="Proteomes" id="UP001549749"/>
    </source>
</evidence>
<dbReference type="GO" id="GO:0016301">
    <property type="term" value="F:kinase activity"/>
    <property type="evidence" value="ECO:0007669"/>
    <property type="project" value="UniProtKB-KW"/>
</dbReference>
<dbReference type="SMART" id="SM00388">
    <property type="entry name" value="HisKA"/>
    <property type="match status" value="1"/>
</dbReference>
<protein>
    <recommendedName>
        <fullName evidence="2">histidine kinase</fullName>
        <ecNumber evidence="2">2.7.13.3</ecNumber>
    </recommendedName>
</protein>
<dbReference type="SUPFAM" id="SSF47384">
    <property type="entry name" value="Homodimeric domain of signal transducing histidine kinase"/>
    <property type="match status" value="1"/>
</dbReference>
<dbReference type="Gene3D" id="1.10.287.130">
    <property type="match status" value="1"/>
</dbReference>
<dbReference type="PANTHER" id="PTHR45453">
    <property type="entry name" value="PHOSPHATE REGULON SENSOR PROTEIN PHOR"/>
    <property type="match status" value="1"/>
</dbReference>
<keyword evidence="7" id="KW-0812">Transmembrane</keyword>
<reference evidence="9 10" key="1">
    <citation type="submission" date="2024-06" db="EMBL/GenBank/DDBJ databases">
        <title>Chitinophaga defluvii sp. nov., isolated from municipal sewage.</title>
        <authorList>
            <person name="Zhang L."/>
        </authorList>
    </citation>
    <scope>NUCLEOTIDE SEQUENCE [LARGE SCALE GENOMIC DNA]</scope>
    <source>
        <strain evidence="9 10">H8</strain>
    </source>
</reference>
<evidence type="ECO:0000313" key="9">
    <source>
        <dbReference type="EMBL" id="MET6996471.1"/>
    </source>
</evidence>
<dbReference type="InterPro" id="IPR003594">
    <property type="entry name" value="HATPase_dom"/>
</dbReference>
<feature type="domain" description="Histidine kinase" evidence="8">
    <location>
        <begin position="229"/>
        <end position="444"/>
    </location>
</feature>
<dbReference type="InterPro" id="IPR050351">
    <property type="entry name" value="BphY/WalK/GraS-like"/>
</dbReference>
<dbReference type="InterPro" id="IPR005467">
    <property type="entry name" value="His_kinase_dom"/>
</dbReference>
<feature type="transmembrane region" description="Helical" evidence="7">
    <location>
        <begin position="77"/>
        <end position="95"/>
    </location>
</feature>
<comment type="catalytic activity">
    <reaction evidence="1">
        <text>ATP + protein L-histidine = ADP + protein N-phospho-L-histidine.</text>
        <dbReference type="EC" id="2.7.13.3"/>
    </reaction>
</comment>
<comment type="caution">
    <text evidence="9">The sequence shown here is derived from an EMBL/GenBank/DDBJ whole genome shotgun (WGS) entry which is preliminary data.</text>
</comment>
<evidence type="ECO:0000256" key="2">
    <source>
        <dbReference type="ARBA" id="ARBA00012438"/>
    </source>
</evidence>
<dbReference type="EMBL" id="JBEXAC010000001">
    <property type="protein sequence ID" value="MET6996471.1"/>
    <property type="molecule type" value="Genomic_DNA"/>
</dbReference>
<evidence type="ECO:0000256" key="3">
    <source>
        <dbReference type="ARBA" id="ARBA00022553"/>
    </source>
</evidence>
<gene>
    <name evidence="9" type="ORF">ABR189_03800</name>
</gene>
<evidence type="ECO:0000256" key="1">
    <source>
        <dbReference type="ARBA" id="ARBA00000085"/>
    </source>
</evidence>
<dbReference type="PRINTS" id="PR00344">
    <property type="entry name" value="BCTRLSENSOR"/>
</dbReference>
<dbReference type="PROSITE" id="PS50109">
    <property type="entry name" value="HIS_KIN"/>
    <property type="match status" value="1"/>
</dbReference>
<name>A0ABV2T0C8_9BACT</name>
<feature type="transmembrane region" description="Helical" evidence="7">
    <location>
        <begin position="177"/>
        <end position="198"/>
    </location>
</feature>
<dbReference type="SUPFAM" id="SSF55874">
    <property type="entry name" value="ATPase domain of HSP90 chaperone/DNA topoisomerase II/histidine kinase"/>
    <property type="match status" value="1"/>
</dbReference>
<dbReference type="InterPro" id="IPR036097">
    <property type="entry name" value="HisK_dim/P_sf"/>
</dbReference>
<feature type="transmembrane region" description="Helical" evidence="7">
    <location>
        <begin position="147"/>
        <end position="165"/>
    </location>
</feature>
<dbReference type="CDD" id="cd00075">
    <property type="entry name" value="HATPase"/>
    <property type="match status" value="1"/>
</dbReference>
<keyword evidence="3" id="KW-0597">Phosphoprotein</keyword>
<feature type="transmembrane region" description="Helical" evidence="7">
    <location>
        <begin position="102"/>
        <end position="119"/>
    </location>
</feature>
<dbReference type="InterPro" id="IPR003661">
    <property type="entry name" value="HisK_dim/P_dom"/>
</dbReference>
<dbReference type="Gene3D" id="3.30.565.10">
    <property type="entry name" value="Histidine kinase-like ATPase, C-terminal domain"/>
    <property type="match status" value="1"/>
</dbReference>
<keyword evidence="7" id="KW-1133">Transmembrane helix</keyword>
<dbReference type="PANTHER" id="PTHR45453:SF1">
    <property type="entry name" value="PHOSPHATE REGULON SENSOR PROTEIN PHOR"/>
    <property type="match status" value="1"/>
</dbReference>
<keyword evidence="5 9" id="KW-0418">Kinase</keyword>
<evidence type="ECO:0000259" key="8">
    <source>
        <dbReference type="PROSITE" id="PS50109"/>
    </source>
</evidence>
<organism evidence="9 10">
    <name type="scientific">Chitinophaga defluvii</name>
    <dbReference type="NCBI Taxonomy" id="3163343"/>
    <lineage>
        <taxon>Bacteria</taxon>
        <taxon>Pseudomonadati</taxon>
        <taxon>Bacteroidota</taxon>
        <taxon>Chitinophagia</taxon>
        <taxon>Chitinophagales</taxon>
        <taxon>Chitinophagaceae</taxon>
        <taxon>Chitinophaga</taxon>
    </lineage>
</organism>
<dbReference type="RefSeq" id="WP_354659113.1">
    <property type="nucleotide sequence ID" value="NZ_JBEXAC010000001.1"/>
</dbReference>
<keyword evidence="10" id="KW-1185">Reference proteome</keyword>
<evidence type="ECO:0000256" key="5">
    <source>
        <dbReference type="ARBA" id="ARBA00022777"/>
    </source>
</evidence>
<evidence type="ECO:0000256" key="4">
    <source>
        <dbReference type="ARBA" id="ARBA00022679"/>
    </source>
</evidence>
<accession>A0ABV2T0C8</accession>
<keyword evidence="4" id="KW-0808">Transferase</keyword>
<dbReference type="Pfam" id="PF02518">
    <property type="entry name" value="HATPase_c"/>
    <property type="match status" value="1"/>
</dbReference>
<dbReference type="CDD" id="cd00082">
    <property type="entry name" value="HisKA"/>
    <property type="match status" value="1"/>
</dbReference>
<dbReference type="EC" id="2.7.13.3" evidence="2"/>
<dbReference type="Proteomes" id="UP001549749">
    <property type="component" value="Unassembled WGS sequence"/>
</dbReference>
<feature type="transmembrane region" description="Helical" evidence="7">
    <location>
        <begin position="125"/>
        <end position="142"/>
    </location>
</feature>
<dbReference type="SMART" id="SM00387">
    <property type="entry name" value="HATPase_c"/>
    <property type="match status" value="1"/>
</dbReference>
<dbReference type="InterPro" id="IPR036890">
    <property type="entry name" value="HATPase_C_sf"/>
</dbReference>
<keyword evidence="7" id="KW-0472">Membrane</keyword>
<sequence length="452" mass="50496">MENFRLYIFAAAMAQHYVRKILSTISDYWNRIINIGVYPGMPFIEARRTKVLNLMSLPGVPFTAYFLVLNICQGRFLLSLINLMTMCGSLAVFYFNKKRYYLSARVWLIVYNLVLYTVSALYFHNGVEFFLLTVLILIFLIYDNKWLLTGGAIVLVACFMYAHFFPVNWGPAVPVPASRIAVNVIIAILFIIIALTYFKKVHEDYQEQTEIQRKALDAMNRDKEKLFSIIAHDIRSPLATLEVLLEMFRKGEYGEAEMKIAAASLNEKVKQVGGSLDNLLHWSATQMKGIATKPVIFSLSPLVLEVLQLFESNILEKKLTVNMDLPENLQLYADKDQVVVIIRNLLGNAIKFSHGGGMIQMKGSDQGEDIVFSIADNGVGIAADKIASLFNFKGAPAYGTAGERGAGLGLLLCHEFALQNSGRIIIESEVSKGSIFTLTLPAGKGQEAEDVF</sequence>
<proteinExistence type="predicted"/>
<keyword evidence="6" id="KW-0902">Two-component regulatory system</keyword>
<dbReference type="InterPro" id="IPR004358">
    <property type="entry name" value="Sig_transdc_His_kin-like_C"/>
</dbReference>
<feature type="transmembrane region" description="Helical" evidence="7">
    <location>
        <begin position="51"/>
        <end position="71"/>
    </location>
</feature>
<evidence type="ECO:0000256" key="7">
    <source>
        <dbReference type="SAM" id="Phobius"/>
    </source>
</evidence>